<protein>
    <submittedName>
        <fullName evidence="1">Uncharacterized protein</fullName>
    </submittedName>
</protein>
<dbReference type="AlphaFoldDB" id="A0A9D1LJE1"/>
<gene>
    <name evidence="1" type="ORF">IAD19_05445</name>
</gene>
<proteinExistence type="predicted"/>
<reference evidence="1" key="2">
    <citation type="journal article" date="2021" name="PeerJ">
        <title>Extensive microbial diversity within the chicken gut microbiome revealed by metagenomics and culture.</title>
        <authorList>
            <person name="Gilroy R."/>
            <person name="Ravi A."/>
            <person name="Getino M."/>
            <person name="Pursley I."/>
            <person name="Horton D.L."/>
            <person name="Alikhan N.F."/>
            <person name="Baker D."/>
            <person name="Gharbi K."/>
            <person name="Hall N."/>
            <person name="Watson M."/>
            <person name="Adriaenssens E.M."/>
            <person name="Foster-Nyarko E."/>
            <person name="Jarju S."/>
            <person name="Secka A."/>
            <person name="Antonio M."/>
            <person name="Oren A."/>
            <person name="Chaudhuri R.R."/>
            <person name="La Ragione R."/>
            <person name="Hildebrand F."/>
            <person name="Pallen M.J."/>
        </authorList>
    </citation>
    <scope>NUCLEOTIDE SEQUENCE</scope>
    <source>
        <strain evidence="1">4509</strain>
    </source>
</reference>
<accession>A0A9D1LJE1</accession>
<evidence type="ECO:0000313" key="2">
    <source>
        <dbReference type="Proteomes" id="UP000824082"/>
    </source>
</evidence>
<reference evidence="1" key="1">
    <citation type="submission" date="2020-10" db="EMBL/GenBank/DDBJ databases">
        <authorList>
            <person name="Gilroy R."/>
        </authorList>
    </citation>
    <scope>NUCLEOTIDE SEQUENCE</scope>
    <source>
        <strain evidence="1">4509</strain>
    </source>
</reference>
<dbReference type="EMBL" id="DVMX01000106">
    <property type="protein sequence ID" value="HIU41979.1"/>
    <property type="molecule type" value="Genomic_DNA"/>
</dbReference>
<sequence length="85" mass="9766">MKKSSHVIERFRQATTFLIQTFALQARAQFCLRQKPVWMTGSAIKESSLDFCAAKCRPCFPGGKRGLRNEKRRMTFQAVEKPSIL</sequence>
<comment type="caution">
    <text evidence="1">The sequence shown here is derived from an EMBL/GenBank/DDBJ whole genome shotgun (WGS) entry which is preliminary data.</text>
</comment>
<organism evidence="1 2">
    <name type="scientific">Candidatus Egerieicola faecale</name>
    <dbReference type="NCBI Taxonomy" id="2840774"/>
    <lineage>
        <taxon>Bacteria</taxon>
        <taxon>Bacillati</taxon>
        <taxon>Bacillota</taxon>
        <taxon>Clostridia</taxon>
        <taxon>Eubacteriales</taxon>
        <taxon>Oscillospiraceae</taxon>
        <taxon>Oscillospiraceae incertae sedis</taxon>
        <taxon>Candidatus Egerieicola</taxon>
    </lineage>
</organism>
<evidence type="ECO:0000313" key="1">
    <source>
        <dbReference type="EMBL" id="HIU41979.1"/>
    </source>
</evidence>
<dbReference type="Proteomes" id="UP000824082">
    <property type="component" value="Unassembled WGS sequence"/>
</dbReference>
<name>A0A9D1LJE1_9FIRM</name>